<name>A0A8J4E5A2_9ACTN</name>
<sequence>MGEDYYLATLDGRYLSTEVAGGFTGRVIGVYATAGTVHVDWFDYEGARSD</sequence>
<dbReference type="SUPFAM" id="SSF49899">
    <property type="entry name" value="Concanavalin A-like lectins/glucanases"/>
    <property type="match status" value="1"/>
</dbReference>
<proteinExistence type="predicted"/>
<organism evidence="2 3">
    <name type="scientific">Virgisporangium aurantiacum</name>
    <dbReference type="NCBI Taxonomy" id="175570"/>
    <lineage>
        <taxon>Bacteria</taxon>
        <taxon>Bacillati</taxon>
        <taxon>Actinomycetota</taxon>
        <taxon>Actinomycetes</taxon>
        <taxon>Micromonosporales</taxon>
        <taxon>Micromonosporaceae</taxon>
        <taxon>Virgisporangium</taxon>
    </lineage>
</organism>
<evidence type="ECO:0000259" key="1">
    <source>
        <dbReference type="Pfam" id="PF17851"/>
    </source>
</evidence>
<reference evidence="2" key="1">
    <citation type="submission" date="2021-01" db="EMBL/GenBank/DDBJ databases">
        <title>Whole genome shotgun sequence of Virgisporangium aurantiacum NBRC 16421.</title>
        <authorList>
            <person name="Komaki H."/>
            <person name="Tamura T."/>
        </authorList>
    </citation>
    <scope>NUCLEOTIDE SEQUENCE</scope>
    <source>
        <strain evidence="2">NBRC 16421</strain>
    </source>
</reference>
<dbReference type="AlphaFoldDB" id="A0A8J4E5A2"/>
<dbReference type="Pfam" id="PF17851">
    <property type="entry name" value="GH43_C2"/>
    <property type="match status" value="1"/>
</dbReference>
<comment type="caution">
    <text evidence="2">The sequence shown here is derived from an EMBL/GenBank/DDBJ whole genome shotgun (WGS) entry which is preliminary data.</text>
</comment>
<accession>A0A8J4E5A2</accession>
<dbReference type="Proteomes" id="UP000612585">
    <property type="component" value="Unassembled WGS sequence"/>
</dbReference>
<dbReference type="EMBL" id="BOPG01000083">
    <property type="protein sequence ID" value="GIJ62830.1"/>
    <property type="molecule type" value="Genomic_DNA"/>
</dbReference>
<gene>
    <name evidence="2" type="ORF">Vau01_103460</name>
</gene>
<feature type="domain" description="Beta-xylosidase C-terminal Concanavalin A-like" evidence="1">
    <location>
        <begin position="7"/>
        <end position="45"/>
    </location>
</feature>
<dbReference type="RefSeq" id="WP_239152649.1">
    <property type="nucleotide sequence ID" value="NZ_BOPG01000083.1"/>
</dbReference>
<evidence type="ECO:0000313" key="2">
    <source>
        <dbReference type="EMBL" id="GIJ62830.1"/>
    </source>
</evidence>
<dbReference type="InterPro" id="IPR041542">
    <property type="entry name" value="GH43_C2"/>
</dbReference>
<dbReference type="InterPro" id="IPR013320">
    <property type="entry name" value="ConA-like_dom_sf"/>
</dbReference>
<dbReference type="Gene3D" id="2.60.120.200">
    <property type="match status" value="1"/>
</dbReference>
<evidence type="ECO:0000313" key="3">
    <source>
        <dbReference type="Proteomes" id="UP000612585"/>
    </source>
</evidence>
<protein>
    <recommendedName>
        <fullName evidence="1">Beta-xylosidase C-terminal Concanavalin A-like domain-containing protein</fullName>
    </recommendedName>
</protein>
<keyword evidence="3" id="KW-1185">Reference proteome</keyword>